<feature type="compositionally biased region" description="Gly residues" evidence="1">
    <location>
        <begin position="156"/>
        <end position="166"/>
    </location>
</feature>
<organism evidence="2">
    <name type="scientific">freshwater metagenome</name>
    <dbReference type="NCBI Taxonomy" id="449393"/>
    <lineage>
        <taxon>unclassified sequences</taxon>
        <taxon>metagenomes</taxon>
        <taxon>ecological metagenomes</taxon>
    </lineage>
</organism>
<evidence type="ECO:0000256" key="1">
    <source>
        <dbReference type="SAM" id="MobiDB-lite"/>
    </source>
</evidence>
<dbReference type="EMBL" id="CAESAN010000016">
    <property type="protein sequence ID" value="CAB4337703.1"/>
    <property type="molecule type" value="Genomic_DNA"/>
</dbReference>
<proteinExistence type="predicted"/>
<feature type="compositionally biased region" description="Low complexity" evidence="1">
    <location>
        <begin position="279"/>
        <end position="288"/>
    </location>
</feature>
<feature type="compositionally biased region" description="Polar residues" evidence="1">
    <location>
        <begin position="171"/>
        <end position="180"/>
    </location>
</feature>
<protein>
    <submittedName>
        <fullName evidence="2">Unannotated protein</fullName>
    </submittedName>
</protein>
<feature type="region of interest" description="Disordered" evidence="1">
    <location>
        <begin position="112"/>
        <end position="187"/>
    </location>
</feature>
<accession>A0A6J5ZDN8</accession>
<gene>
    <name evidence="2" type="ORF">UFOPK3547_00310</name>
</gene>
<dbReference type="AlphaFoldDB" id="A0A6J5ZDN8"/>
<evidence type="ECO:0000313" key="2">
    <source>
        <dbReference type="EMBL" id="CAB4337703.1"/>
    </source>
</evidence>
<feature type="region of interest" description="Disordered" evidence="1">
    <location>
        <begin position="279"/>
        <end position="303"/>
    </location>
</feature>
<name>A0A6J5ZDN8_9ZZZZ</name>
<sequence length="339" mass="34112">MTSLLDPVSIPGEPEFQLPQDGILGSVSADVPLVGAAACTVCGAGRVEGQDWCLECGTAFAATRSVPGVQTVALAGAFTLLLASGAVAAGVAAINDTLPARKTEVKVVAQTADQLPDDSGSVPLDDPVPSDSGFADDLPPIDSGSLGVPAPSTPSSGGGGGSGGGSTTPTQQEISLSSDAPSLYDPEGNAVSYNDVKYAIGKNATPSWYVTTPAGDTPGTTSPMDVGLNIDFGSAKKVTKLTLTTVTPGFTVQVLGTTDGEPPQSITDTRWVTLGQASSVDSVANSSDPQPAKGDDPGDKTLSLGLKAGGKKYHNIVLWFTVPPDGGPTVHISQLKFFG</sequence>
<reference evidence="2" key="1">
    <citation type="submission" date="2020-05" db="EMBL/GenBank/DDBJ databases">
        <authorList>
            <person name="Chiriac C."/>
            <person name="Salcher M."/>
            <person name="Ghai R."/>
            <person name="Kavagutti S V."/>
        </authorList>
    </citation>
    <scope>NUCLEOTIDE SEQUENCE</scope>
</reference>